<name>A0A160INW1_9BACL</name>
<keyword evidence="6" id="KW-1185">Reference proteome</keyword>
<dbReference type="GO" id="GO:0003723">
    <property type="term" value="F:RNA binding"/>
    <property type="evidence" value="ECO:0007669"/>
    <property type="project" value="UniProtKB-KW"/>
</dbReference>
<evidence type="ECO:0000256" key="2">
    <source>
        <dbReference type="ARBA" id="ARBA00022679"/>
    </source>
</evidence>
<evidence type="ECO:0000256" key="1">
    <source>
        <dbReference type="ARBA" id="ARBA00022603"/>
    </source>
</evidence>
<dbReference type="CDD" id="cd02440">
    <property type="entry name" value="AdoMet_MTases"/>
    <property type="match status" value="1"/>
</dbReference>
<dbReference type="Pfam" id="PF00398">
    <property type="entry name" value="RrnaAD"/>
    <property type="match status" value="1"/>
</dbReference>
<reference evidence="5 6" key="1">
    <citation type="submission" date="2016-04" db="EMBL/GenBank/DDBJ databases">
        <title>Complete genome sequence of Fictibacillus phosphorivorans G25-29, a strain toxic to nematodes.</title>
        <authorList>
            <person name="Zheng Z."/>
        </authorList>
    </citation>
    <scope>NUCLEOTIDE SEQUENCE [LARGE SCALE GENOMIC DNA]</scope>
    <source>
        <strain evidence="5 6">G25-29</strain>
    </source>
</reference>
<dbReference type="STRING" id="1221500.ABE65_012765"/>
<evidence type="ECO:0000256" key="4">
    <source>
        <dbReference type="ARBA" id="ARBA00022884"/>
    </source>
</evidence>
<dbReference type="SUPFAM" id="SSF53335">
    <property type="entry name" value="S-adenosyl-L-methionine-dependent methyltransferases"/>
    <property type="match status" value="1"/>
</dbReference>
<dbReference type="GO" id="GO:0000179">
    <property type="term" value="F:rRNA (adenine-N6,N6-)-dimethyltransferase activity"/>
    <property type="evidence" value="ECO:0007669"/>
    <property type="project" value="TreeGrafter"/>
</dbReference>
<keyword evidence="1 5" id="KW-0489">Methyltransferase</keyword>
<dbReference type="Proteomes" id="UP000076623">
    <property type="component" value="Chromosome"/>
</dbReference>
<keyword evidence="3" id="KW-0949">S-adenosyl-L-methionine</keyword>
<keyword evidence="2 5" id="KW-0808">Transferase</keyword>
<dbReference type="EMBL" id="CP015378">
    <property type="protein sequence ID" value="ANC77620.1"/>
    <property type="molecule type" value="Genomic_DNA"/>
</dbReference>
<dbReference type="PANTHER" id="PTHR11727">
    <property type="entry name" value="DIMETHYLADENOSINE TRANSFERASE"/>
    <property type="match status" value="1"/>
</dbReference>
<keyword evidence="4" id="KW-0694">RNA-binding</keyword>
<dbReference type="InterPro" id="IPR001737">
    <property type="entry name" value="KsgA/Erm"/>
</dbReference>
<sequence length="196" mass="22439">MKFLSFLAQYISNPRSVGAILPSSSYLADKMVKSINFEQARYILEYGPGTGVFTEKLLQNRNPNTAIILIESNEEFYKILVQKYKEVDNLFIHNGSAEKVDWYLEKCGIPYVDYVISGLPFASLPKAVSHRILFKTSKVLRKNGKFVTFQYSNVMKAYIEQFFSKVDVSIEIRNVPPAMVLCCSLEEEKMEVTYAI</sequence>
<organism evidence="5 6">
    <name type="scientific">Fictibacillus phosphorivorans</name>
    <dbReference type="NCBI Taxonomy" id="1221500"/>
    <lineage>
        <taxon>Bacteria</taxon>
        <taxon>Bacillati</taxon>
        <taxon>Bacillota</taxon>
        <taxon>Bacilli</taxon>
        <taxon>Bacillales</taxon>
        <taxon>Fictibacillaceae</taxon>
        <taxon>Fictibacillus</taxon>
    </lineage>
</organism>
<dbReference type="AlphaFoldDB" id="A0A160INW1"/>
<gene>
    <name evidence="5" type="ORF">ABE65_012765</name>
</gene>
<evidence type="ECO:0000313" key="6">
    <source>
        <dbReference type="Proteomes" id="UP000076623"/>
    </source>
</evidence>
<dbReference type="RefSeq" id="WP_066395512.1">
    <property type="nucleotide sequence ID" value="NZ_CP015378.1"/>
</dbReference>
<protein>
    <submittedName>
        <fullName evidence="5">SAM-dependent methyltransferase</fullName>
    </submittedName>
</protein>
<evidence type="ECO:0000256" key="3">
    <source>
        <dbReference type="ARBA" id="ARBA00022691"/>
    </source>
</evidence>
<accession>A0A160INW1</accession>
<dbReference type="Gene3D" id="3.40.50.150">
    <property type="entry name" value="Vaccinia Virus protein VP39"/>
    <property type="match status" value="1"/>
</dbReference>
<dbReference type="PANTHER" id="PTHR11727:SF14">
    <property type="entry name" value="BLL8166 PROTEIN"/>
    <property type="match status" value="1"/>
</dbReference>
<dbReference type="KEGG" id="fpn:ABE65_012765"/>
<proteinExistence type="predicted"/>
<evidence type="ECO:0000313" key="5">
    <source>
        <dbReference type="EMBL" id="ANC77620.1"/>
    </source>
</evidence>
<dbReference type="InterPro" id="IPR029063">
    <property type="entry name" value="SAM-dependent_MTases_sf"/>
</dbReference>